<keyword evidence="2" id="KW-0808">Transferase</keyword>
<protein>
    <submittedName>
        <fullName evidence="2">Putative 3-demethylubiquinone-9 3-methyltransferase (Glyoxalase superfamily)</fullName>
    </submittedName>
</protein>
<evidence type="ECO:0000313" key="3">
    <source>
        <dbReference type="Proteomes" id="UP000295391"/>
    </source>
</evidence>
<evidence type="ECO:0000313" key="2">
    <source>
        <dbReference type="EMBL" id="TDQ61498.1"/>
    </source>
</evidence>
<feature type="domain" description="PhnB-like" evidence="1">
    <location>
        <begin position="3"/>
        <end position="114"/>
    </location>
</feature>
<dbReference type="PANTHER" id="PTHR33990:SF2">
    <property type="entry name" value="PHNB-LIKE DOMAIN-CONTAINING PROTEIN"/>
    <property type="match status" value="1"/>
</dbReference>
<dbReference type="GO" id="GO:0032259">
    <property type="term" value="P:methylation"/>
    <property type="evidence" value="ECO:0007669"/>
    <property type="project" value="UniProtKB-KW"/>
</dbReference>
<dbReference type="Pfam" id="PF06983">
    <property type="entry name" value="3-dmu-9_3-mt"/>
    <property type="match status" value="1"/>
</dbReference>
<keyword evidence="2" id="KW-0830">Ubiquinone</keyword>
<dbReference type="InterPro" id="IPR029068">
    <property type="entry name" value="Glyas_Bleomycin-R_OHBP_Dase"/>
</dbReference>
<sequence length="156" mass="17423">MPKPTPCLWFNHDAEAAARFYCSIFEDGEMLHPKEPKPEGGHSPVMVRWRMNGQDVLGLNGGPKFPQNESFSFFIEVQDQEELDHYWNALLADGGQESMCGWLKDRYGVSWQVIPKQLGGLVGNENPVIAKAATEAMFKMRKIIIADLEAAAANAQ</sequence>
<keyword evidence="3" id="KW-1185">Reference proteome</keyword>
<dbReference type="PIRSF" id="PIRSF021700">
    <property type="entry name" value="3_dmu_93_MTrfase"/>
    <property type="match status" value="1"/>
</dbReference>
<evidence type="ECO:0000259" key="1">
    <source>
        <dbReference type="Pfam" id="PF06983"/>
    </source>
</evidence>
<dbReference type="Proteomes" id="UP000295391">
    <property type="component" value="Unassembled WGS sequence"/>
</dbReference>
<organism evidence="2 3">
    <name type="scientific">Maritalea mobilis</name>
    <dbReference type="NCBI Taxonomy" id="483324"/>
    <lineage>
        <taxon>Bacteria</taxon>
        <taxon>Pseudomonadati</taxon>
        <taxon>Pseudomonadota</taxon>
        <taxon>Alphaproteobacteria</taxon>
        <taxon>Hyphomicrobiales</taxon>
        <taxon>Devosiaceae</taxon>
        <taxon>Maritalea</taxon>
    </lineage>
</organism>
<dbReference type="SUPFAM" id="SSF54593">
    <property type="entry name" value="Glyoxalase/Bleomycin resistance protein/Dihydroxybiphenyl dioxygenase"/>
    <property type="match status" value="1"/>
</dbReference>
<proteinExistence type="predicted"/>
<dbReference type="OrthoDB" id="9806473at2"/>
<dbReference type="InterPro" id="IPR028973">
    <property type="entry name" value="PhnB-like"/>
</dbReference>
<gene>
    <name evidence="2" type="ORF">ATL17_2595</name>
</gene>
<dbReference type="EMBL" id="SNYR01000003">
    <property type="protein sequence ID" value="TDQ61498.1"/>
    <property type="molecule type" value="Genomic_DNA"/>
</dbReference>
<accession>A0A4R6VIV7</accession>
<dbReference type="RefSeq" id="WP_133573219.1">
    <property type="nucleotide sequence ID" value="NZ_SNYR01000003.1"/>
</dbReference>
<dbReference type="Gene3D" id="3.10.180.10">
    <property type="entry name" value="2,3-Dihydroxybiphenyl 1,2-Dioxygenase, domain 1"/>
    <property type="match status" value="1"/>
</dbReference>
<name>A0A4R6VIV7_9HYPH</name>
<keyword evidence="2" id="KW-0489">Methyltransferase</keyword>
<dbReference type="CDD" id="cd06588">
    <property type="entry name" value="PhnB_like"/>
    <property type="match status" value="1"/>
</dbReference>
<reference evidence="2 3" key="1">
    <citation type="submission" date="2019-03" db="EMBL/GenBank/DDBJ databases">
        <title>Genomic Encyclopedia of Type Strains, Phase III (KMG-III): the genomes of soil and plant-associated and newly described type strains.</title>
        <authorList>
            <person name="Whitman W."/>
        </authorList>
    </citation>
    <scope>NUCLEOTIDE SEQUENCE [LARGE SCALE GENOMIC DNA]</scope>
    <source>
        <strain evidence="2 3">CGMCC 1.7002</strain>
    </source>
</reference>
<dbReference type="PANTHER" id="PTHR33990">
    <property type="entry name" value="PROTEIN YJDN-RELATED"/>
    <property type="match status" value="1"/>
</dbReference>
<dbReference type="InterPro" id="IPR009725">
    <property type="entry name" value="3_dmu_93_MTrfase"/>
</dbReference>
<comment type="caution">
    <text evidence="2">The sequence shown here is derived from an EMBL/GenBank/DDBJ whole genome shotgun (WGS) entry which is preliminary data.</text>
</comment>
<dbReference type="GO" id="GO:0008168">
    <property type="term" value="F:methyltransferase activity"/>
    <property type="evidence" value="ECO:0007669"/>
    <property type="project" value="UniProtKB-KW"/>
</dbReference>
<dbReference type="AlphaFoldDB" id="A0A4R6VIV7"/>